<dbReference type="Gene3D" id="3.80.10.10">
    <property type="entry name" value="Ribonuclease Inhibitor"/>
    <property type="match status" value="1"/>
</dbReference>
<keyword evidence="3" id="KW-0433">Leucine-rich repeat</keyword>
<dbReference type="FunFam" id="1.10.8.430:FF:000003">
    <property type="entry name" value="Probable disease resistance protein At5g66910"/>
    <property type="match status" value="1"/>
</dbReference>
<name>A0AAE1Z2K1_9LAMI</name>
<keyword evidence="10" id="KW-1185">Reference proteome</keyword>
<dbReference type="SUPFAM" id="SSF52540">
    <property type="entry name" value="P-loop containing nucleoside triphosphate hydrolases"/>
    <property type="match status" value="1"/>
</dbReference>
<evidence type="ECO:0000256" key="3">
    <source>
        <dbReference type="ARBA" id="ARBA00022614"/>
    </source>
</evidence>
<reference evidence="9" key="2">
    <citation type="journal article" date="2024" name="Plant">
        <title>Genomic evolution and insights into agronomic trait innovations of Sesamum species.</title>
        <authorList>
            <person name="Miao H."/>
            <person name="Wang L."/>
            <person name="Qu L."/>
            <person name="Liu H."/>
            <person name="Sun Y."/>
            <person name="Le M."/>
            <person name="Wang Q."/>
            <person name="Wei S."/>
            <person name="Zheng Y."/>
            <person name="Lin W."/>
            <person name="Duan Y."/>
            <person name="Cao H."/>
            <person name="Xiong S."/>
            <person name="Wang X."/>
            <person name="Wei L."/>
            <person name="Li C."/>
            <person name="Ma Q."/>
            <person name="Ju M."/>
            <person name="Zhao R."/>
            <person name="Li G."/>
            <person name="Mu C."/>
            <person name="Tian Q."/>
            <person name="Mei H."/>
            <person name="Zhang T."/>
            <person name="Gao T."/>
            <person name="Zhang H."/>
        </authorList>
    </citation>
    <scope>NUCLEOTIDE SEQUENCE</scope>
    <source>
        <strain evidence="9">3651</strain>
    </source>
</reference>
<sequence length="719" mass="81704">MAVAAYASLLSLAHVLDQIQHPVHRHRLRLDTEQLRTLQEKVKHLQEFLEDNHSKKKISQEVEDLARQIPVVADEAEDVIDSHVVYVGTSPDRSDHDAAAMLSSFYQDLDKVIQEMDSIIKELMGVVKEEQDNVKEPKPVADSLPTNASSSRVLPSGGEKSNMVGFDDRLVQIIDQLTRDDSDLKILPIVGMGGIGKTTLARNIFDHAYIVDRFDIRIWFTISQEYSVQEILLRLLNEEKKDSSENSLAELGKQLHQKLFRRRYLIVMDDVWSNKAWDDLKQFFPDNGNGSRVVVTTRLSNVAVLVGSHDPYSMDLLDEENCWNLLCEKVFAQGGCPNPELEQIGKDIAKGCKGLPLALVVIGGLLAKSNMTREYWESVAKNINSFANSEDNEHCLKTLSIKSNRIGPKLMLPSEIWMMPQLRHINITWVVLPDLVDAQDTTTILENLQTLSVIQNFRCTKEVVERIPNLKQLKVEYSNDLKEWSYYCLCNLAHLHKLESLNFMARDFFSESITFPTSLKKLTMSNCKIPWKGMTTIGSLPNLEVLKLYRDAFKGQEWNPVEGEFLRLKALFIESCELVHWTAEDTHFPNLEILSLRRMSVLKEIPSSIGDIVTMKSILVRGCCGLVADFSKNEYWRNNEANGNESLQFYGQTLVIEVNMHCDGSERKVKNAVRKLRGVIYVEVNRKQDRLTVTGDVDPIEVVKTVRKKAGAAYIVTLT</sequence>
<dbReference type="SUPFAM" id="SSF55008">
    <property type="entry name" value="HMA, heavy metal-associated domain"/>
    <property type="match status" value="1"/>
</dbReference>
<dbReference type="PROSITE" id="PS50846">
    <property type="entry name" value="HMA_2"/>
    <property type="match status" value="1"/>
</dbReference>
<dbReference type="Gene3D" id="3.30.70.100">
    <property type="match status" value="1"/>
</dbReference>
<dbReference type="InterPro" id="IPR036163">
    <property type="entry name" value="HMA_dom_sf"/>
</dbReference>
<dbReference type="InterPro" id="IPR002182">
    <property type="entry name" value="NB-ARC"/>
</dbReference>
<keyword evidence="5" id="KW-0611">Plant defense</keyword>
<dbReference type="GO" id="GO:0005524">
    <property type="term" value="F:ATP binding"/>
    <property type="evidence" value="ECO:0007669"/>
    <property type="project" value="UniProtKB-KW"/>
</dbReference>
<keyword evidence="4" id="KW-0547">Nucleotide-binding</keyword>
<dbReference type="GO" id="GO:0016020">
    <property type="term" value="C:membrane"/>
    <property type="evidence" value="ECO:0007669"/>
    <property type="project" value="UniProtKB-SubCell"/>
</dbReference>
<dbReference type="Gene3D" id="1.20.5.4130">
    <property type="match status" value="1"/>
</dbReference>
<dbReference type="CDD" id="cd00371">
    <property type="entry name" value="HMA"/>
    <property type="match status" value="1"/>
</dbReference>
<evidence type="ECO:0000313" key="10">
    <source>
        <dbReference type="Proteomes" id="UP001293254"/>
    </source>
</evidence>
<dbReference type="GO" id="GO:0046872">
    <property type="term" value="F:metal ion binding"/>
    <property type="evidence" value="ECO:0007669"/>
    <property type="project" value="InterPro"/>
</dbReference>
<accession>A0AAE1Z2K1</accession>
<keyword evidence="6" id="KW-0067">ATP-binding</keyword>
<evidence type="ECO:0000313" key="9">
    <source>
        <dbReference type="EMBL" id="KAK4441014.1"/>
    </source>
</evidence>
<evidence type="ECO:0000256" key="2">
    <source>
        <dbReference type="ARBA" id="ARBA00008894"/>
    </source>
</evidence>
<dbReference type="InterPro" id="IPR006121">
    <property type="entry name" value="HMA_dom"/>
</dbReference>
<dbReference type="Gene3D" id="1.10.8.430">
    <property type="entry name" value="Helical domain of apoptotic protease-activating factors"/>
    <property type="match status" value="1"/>
</dbReference>
<dbReference type="GO" id="GO:0009626">
    <property type="term" value="P:plant-type hypersensitive response"/>
    <property type="evidence" value="ECO:0007669"/>
    <property type="project" value="UniProtKB-KW"/>
</dbReference>
<evidence type="ECO:0000256" key="7">
    <source>
        <dbReference type="SAM" id="MobiDB-lite"/>
    </source>
</evidence>
<dbReference type="InterPro" id="IPR027417">
    <property type="entry name" value="P-loop_NTPase"/>
</dbReference>
<comment type="subcellular location">
    <subcellularLocation>
        <location evidence="1">Membrane</location>
        <topology evidence="1">Peripheral membrane protein</topology>
    </subcellularLocation>
</comment>
<dbReference type="SUPFAM" id="SSF52058">
    <property type="entry name" value="L domain-like"/>
    <property type="match status" value="1"/>
</dbReference>
<comment type="caution">
    <text evidence="9">The sequence shown here is derived from an EMBL/GenBank/DDBJ whole genome shotgun (WGS) entry which is preliminary data.</text>
</comment>
<dbReference type="Gene3D" id="3.40.50.300">
    <property type="entry name" value="P-loop containing nucleotide triphosphate hydrolases"/>
    <property type="match status" value="1"/>
</dbReference>
<dbReference type="Pfam" id="PF00931">
    <property type="entry name" value="NB-ARC"/>
    <property type="match status" value="1"/>
</dbReference>
<dbReference type="Proteomes" id="UP001293254">
    <property type="component" value="Unassembled WGS sequence"/>
</dbReference>
<protein>
    <submittedName>
        <fullName evidence="9">Late blight resistance proteinR1B-13</fullName>
    </submittedName>
</protein>
<evidence type="ECO:0000256" key="1">
    <source>
        <dbReference type="ARBA" id="ARBA00004170"/>
    </source>
</evidence>
<proteinExistence type="inferred from homology"/>
<dbReference type="PANTHER" id="PTHR36766:SF44">
    <property type="entry name" value="NBS-CODING RESISTANCE GENE ANALOG"/>
    <property type="match status" value="1"/>
</dbReference>
<organism evidence="9 10">
    <name type="scientific">Sesamum alatum</name>
    <dbReference type="NCBI Taxonomy" id="300844"/>
    <lineage>
        <taxon>Eukaryota</taxon>
        <taxon>Viridiplantae</taxon>
        <taxon>Streptophyta</taxon>
        <taxon>Embryophyta</taxon>
        <taxon>Tracheophyta</taxon>
        <taxon>Spermatophyta</taxon>
        <taxon>Magnoliopsida</taxon>
        <taxon>eudicotyledons</taxon>
        <taxon>Gunneridae</taxon>
        <taxon>Pentapetalae</taxon>
        <taxon>asterids</taxon>
        <taxon>lamiids</taxon>
        <taxon>Lamiales</taxon>
        <taxon>Pedaliaceae</taxon>
        <taxon>Sesamum</taxon>
    </lineage>
</organism>
<dbReference type="PANTHER" id="PTHR36766">
    <property type="entry name" value="PLANT BROAD-SPECTRUM MILDEW RESISTANCE PROTEIN RPW8"/>
    <property type="match status" value="1"/>
</dbReference>
<evidence type="ECO:0000256" key="5">
    <source>
        <dbReference type="ARBA" id="ARBA00022821"/>
    </source>
</evidence>
<dbReference type="FunFam" id="3.40.50.300:FF:001091">
    <property type="entry name" value="Probable disease resistance protein At1g61300"/>
    <property type="match status" value="1"/>
</dbReference>
<evidence type="ECO:0000256" key="4">
    <source>
        <dbReference type="ARBA" id="ARBA00022741"/>
    </source>
</evidence>
<comment type="similarity">
    <text evidence="2">Belongs to the disease resistance NB-LRR family.</text>
</comment>
<dbReference type="Pfam" id="PF00403">
    <property type="entry name" value="HMA"/>
    <property type="match status" value="1"/>
</dbReference>
<feature type="compositionally biased region" description="Polar residues" evidence="7">
    <location>
        <begin position="144"/>
        <end position="153"/>
    </location>
</feature>
<evidence type="ECO:0000259" key="8">
    <source>
        <dbReference type="PROSITE" id="PS50846"/>
    </source>
</evidence>
<reference evidence="9" key="1">
    <citation type="submission" date="2020-06" db="EMBL/GenBank/DDBJ databases">
        <authorList>
            <person name="Li T."/>
            <person name="Hu X."/>
            <person name="Zhang T."/>
            <person name="Song X."/>
            <person name="Zhang H."/>
            <person name="Dai N."/>
            <person name="Sheng W."/>
            <person name="Hou X."/>
            <person name="Wei L."/>
        </authorList>
    </citation>
    <scope>NUCLEOTIDE SEQUENCE</scope>
    <source>
        <strain evidence="9">3651</strain>
        <tissue evidence="9">Leaf</tissue>
    </source>
</reference>
<dbReference type="InterPro" id="IPR042197">
    <property type="entry name" value="Apaf_helical"/>
</dbReference>
<dbReference type="EMBL" id="JACGWO010000001">
    <property type="protein sequence ID" value="KAK4441014.1"/>
    <property type="molecule type" value="Genomic_DNA"/>
</dbReference>
<feature type="region of interest" description="Disordered" evidence="7">
    <location>
        <begin position="134"/>
        <end position="158"/>
    </location>
</feature>
<dbReference type="InterPro" id="IPR032675">
    <property type="entry name" value="LRR_dom_sf"/>
</dbReference>
<gene>
    <name evidence="9" type="ORF">Salat_0436300</name>
</gene>
<dbReference type="AlphaFoldDB" id="A0AAE1Z2K1"/>
<dbReference type="PRINTS" id="PR00364">
    <property type="entry name" value="DISEASERSIST"/>
</dbReference>
<evidence type="ECO:0000256" key="6">
    <source>
        <dbReference type="ARBA" id="ARBA00022840"/>
    </source>
</evidence>
<feature type="domain" description="HMA" evidence="8">
    <location>
        <begin position="651"/>
        <end position="717"/>
    </location>
</feature>
<dbReference type="GO" id="GO:0043531">
    <property type="term" value="F:ADP binding"/>
    <property type="evidence" value="ECO:0007669"/>
    <property type="project" value="InterPro"/>
</dbReference>